<keyword evidence="2" id="KW-1185">Reference proteome</keyword>
<name>A0ABQ5V0P5_9PROT</name>
<comment type="caution">
    <text evidence="1">The sequence shown here is derived from an EMBL/GenBank/DDBJ whole genome shotgun (WGS) entry which is preliminary data.</text>
</comment>
<reference evidence="1" key="1">
    <citation type="journal article" date="2014" name="Int. J. Syst. Evol. Microbiol.">
        <title>Complete genome of a new Firmicutes species belonging to the dominant human colonic microbiota ('Ruminococcus bicirculans') reveals two chromosomes and a selective capacity to utilize plant glucans.</title>
        <authorList>
            <consortium name="NISC Comparative Sequencing Program"/>
            <person name="Wegmann U."/>
            <person name="Louis P."/>
            <person name="Goesmann A."/>
            <person name="Henrissat B."/>
            <person name="Duncan S.H."/>
            <person name="Flint H.J."/>
        </authorList>
    </citation>
    <scope>NUCLEOTIDE SEQUENCE</scope>
    <source>
        <strain evidence="1">NBRC 108216</strain>
    </source>
</reference>
<dbReference type="EMBL" id="BSNJ01000002">
    <property type="protein sequence ID" value="GLQ20378.1"/>
    <property type="molecule type" value="Genomic_DNA"/>
</dbReference>
<protein>
    <submittedName>
        <fullName evidence="1">Uncharacterized protein</fullName>
    </submittedName>
</protein>
<dbReference type="Proteomes" id="UP001161390">
    <property type="component" value="Unassembled WGS sequence"/>
</dbReference>
<gene>
    <name evidence="1" type="ORF">GCM10007854_13330</name>
</gene>
<evidence type="ECO:0000313" key="1">
    <source>
        <dbReference type="EMBL" id="GLQ20378.1"/>
    </source>
</evidence>
<sequence length="188" mass="21459">MAKRKRRQRLTKPVLSPIMIAAEASLTAEAREHFKFRSERFAERDLEQGTMDGARMRRVACARALEGLVVKQHKASAPFLDPVHAQAASIYQGDLDACHGGQSHEIVERVHMSGSPDMAQCYQIDCLNRVARIGNRMCPDQNRSVRLVLEHRNQSLSRLWPNRAQRNAARYRIRDGLDWLAQEYGLKP</sequence>
<accession>A0ABQ5V0P5</accession>
<reference evidence="1" key="2">
    <citation type="submission" date="2023-01" db="EMBL/GenBank/DDBJ databases">
        <title>Draft genome sequence of Algimonas porphyrae strain NBRC 108216.</title>
        <authorList>
            <person name="Sun Q."/>
            <person name="Mori K."/>
        </authorList>
    </citation>
    <scope>NUCLEOTIDE SEQUENCE</scope>
    <source>
        <strain evidence="1">NBRC 108216</strain>
    </source>
</reference>
<proteinExistence type="predicted"/>
<organism evidence="1 2">
    <name type="scientific">Algimonas porphyrae</name>
    <dbReference type="NCBI Taxonomy" id="1128113"/>
    <lineage>
        <taxon>Bacteria</taxon>
        <taxon>Pseudomonadati</taxon>
        <taxon>Pseudomonadota</taxon>
        <taxon>Alphaproteobacteria</taxon>
        <taxon>Maricaulales</taxon>
        <taxon>Robiginitomaculaceae</taxon>
        <taxon>Algimonas</taxon>
    </lineage>
</organism>
<evidence type="ECO:0000313" key="2">
    <source>
        <dbReference type="Proteomes" id="UP001161390"/>
    </source>
</evidence>